<evidence type="ECO:0000313" key="2">
    <source>
        <dbReference type="Proteomes" id="UP001589810"/>
    </source>
</evidence>
<protein>
    <submittedName>
        <fullName evidence="1">Gas vesicle protein</fullName>
    </submittedName>
</protein>
<dbReference type="RefSeq" id="WP_273941356.1">
    <property type="nucleotide sequence ID" value="NZ_CP097263.1"/>
</dbReference>
<comment type="caution">
    <text evidence="1">The sequence shown here is derived from an EMBL/GenBank/DDBJ whole genome shotgun (WGS) entry which is preliminary data.</text>
</comment>
<dbReference type="Proteomes" id="UP001589810">
    <property type="component" value="Unassembled WGS sequence"/>
</dbReference>
<accession>A0ABV6MS79</accession>
<sequence>MPEQQPPNTAAAAAECARGQFESLTGHEKSSVTGLKPRPEGGWSVLLDVVELARIPASTSVMATYRVDIDGAGALCGYERLRRYTRGATDG</sequence>
<evidence type="ECO:0000313" key="1">
    <source>
        <dbReference type="EMBL" id="MFC0542952.1"/>
    </source>
</evidence>
<dbReference type="Pfam" id="PF05800">
    <property type="entry name" value="GvpO"/>
    <property type="match status" value="1"/>
</dbReference>
<dbReference type="EMBL" id="JBHLUD010000004">
    <property type="protein sequence ID" value="MFC0542952.1"/>
    <property type="molecule type" value="Genomic_DNA"/>
</dbReference>
<gene>
    <name evidence="1" type="ORF">ACFFH7_15745</name>
</gene>
<dbReference type="InterPro" id="IPR008634">
    <property type="entry name" value="Gas-vesicle_GvpO"/>
</dbReference>
<organism evidence="1 2">
    <name type="scientific">Kutzneria chonburiensis</name>
    <dbReference type="NCBI Taxonomy" id="1483604"/>
    <lineage>
        <taxon>Bacteria</taxon>
        <taxon>Bacillati</taxon>
        <taxon>Actinomycetota</taxon>
        <taxon>Actinomycetes</taxon>
        <taxon>Pseudonocardiales</taxon>
        <taxon>Pseudonocardiaceae</taxon>
        <taxon>Kutzneria</taxon>
    </lineage>
</organism>
<reference evidence="1 2" key="1">
    <citation type="submission" date="2024-09" db="EMBL/GenBank/DDBJ databases">
        <authorList>
            <person name="Sun Q."/>
            <person name="Mori K."/>
        </authorList>
    </citation>
    <scope>NUCLEOTIDE SEQUENCE [LARGE SCALE GENOMIC DNA]</scope>
    <source>
        <strain evidence="1 2">TBRC 1432</strain>
    </source>
</reference>
<name>A0ABV6MS79_9PSEU</name>
<proteinExistence type="predicted"/>
<keyword evidence="2" id="KW-1185">Reference proteome</keyword>